<accession>A0A2K1Y6P8</accession>
<proteinExistence type="predicted"/>
<dbReference type="FunFam" id="1.10.510.10:FF:000590">
    <property type="entry name" value="PR5-like receptor kinase"/>
    <property type="match status" value="1"/>
</dbReference>
<comment type="subcellular location">
    <subcellularLocation>
        <location evidence="1">Membrane</location>
        <topology evidence="1">Single-pass type I membrane protein</topology>
    </subcellularLocation>
</comment>
<sequence length="91" mass="10664">MPKCLLPRTDSLPFLLYIFPRLICQTFFFLTCFRGDYWNMMCYVKQLTRTTTIPHGPLDILQVQEQVRHRGGDRRAHRGSNPGRGRNKSHG</sequence>
<dbReference type="PROSITE" id="PS00107">
    <property type="entry name" value="PROTEIN_KINASE_ATP"/>
    <property type="match status" value="1"/>
</dbReference>
<dbReference type="SMART" id="SM00220">
    <property type="entry name" value="S_TKc"/>
    <property type="match status" value="1"/>
</dbReference>
<evidence type="ECO:0000256" key="6">
    <source>
        <dbReference type="ARBA" id="ARBA00022741"/>
    </source>
</evidence>
<keyword evidence="6 12" id="KW-0547">Nucleotide-binding</keyword>
<evidence type="ECO:0000256" key="1">
    <source>
        <dbReference type="ARBA" id="ARBA00004479"/>
    </source>
</evidence>
<dbReference type="InParanoid" id="A0A2K1Y6P8"/>
<dbReference type="GO" id="GO:0004674">
    <property type="term" value="F:protein serine/threonine kinase activity"/>
    <property type="evidence" value="ECO:0007669"/>
    <property type="project" value="UniProtKB-KW"/>
</dbReference>
<dbReference type="Gene3D" id="1.10.510.10">
    <property type="entry name" value="Transferase(Phosphotransferase) domain 1"/>
    <property type="match status" value="1"/>
</dbReference>
<keyword evidence="8 12" id="KW-0067">ATP-binding</keyword>
<dbReference type="PANTHER" id="PTHR27009">
    <property type="entry name" value="RUST RESISTANCE KINASE LR10-RELATED"/>
    <property type="match status" value="1"/>
</dbReference>
<dbReference type="CDD" id="cd14066">
    <property type="entry name" value="STKc_IRAK"/>
    <property type="match status" value="1"/>
</dbReference>
<dbReference type="InterPro" id="IPR045874">
    <property type="entry name" value="LRK10/LRL21-25-like"/>
</dbReference>
<dbReference type="PROSITE" id="PS50011">
    <property type="entry name" value="PROTEIN_KINASE_DOM"/>
    <property type="match status" value="1"/>
</dbReference>
<keyword evidence="9" id="KW-1133">Transmembrane helix</keyword>
<dbReference type="InterPro" id="IPR011009">
    <property type="entry name" value="Kinase-like_dom_sf"/>
</dbReference>
<dbReference type="Proteomes" id="UP000006729">
    <property type="component" value="Chromosome 12"/>
</dbReference>
<keyword evidence="5" id="KW-0732">Signal</keyword>
<dbReference type="SUPFAM" id="SSF56112">
    <property type="entry name" value="Protein kinase-like (PK-like)"/>
    <property type="match status" value="1"/>
</dbReference>
<evidence type="ECO:0000256" key="3">
    <source>
        <dbReference type="ARBA" id="ARBA00022679"/>
    </source>
</evidence>
<evidence type="ECO:0000313" key="15">
    <source>
        <dbReference type="Proteomes" id="UP000006729"/>
    </source>
</evidence>
<dbReference type="Gene3D" id="3.30.200.20">
    <property type="entry name" value="Phosphorylase Kinase, domain 1"/>
    <property type="match status" value="1"/>
</dbReference>
<dbReference type="AlphaFoldDB" id="A0A2K1Y6P8"/>
<protein>
    <recommendedName>
        <fullName evidence="13">Protein kinase domain-containing protein</fullName>
    </recommendedName>
</protein>
<dbReference type="GO" id="GO:0016020">
    <property type="term" value="C:membrane"/>
    <property type="evidence" value="ECO:0007669"/>
    <property type="project" value="UniProtKB-SubCell"/>
</dbReference>
<organism evidence="14 15">
    <name type="scientific">Populus trichocarpa</name>
    <name type="common">Western balsam poplar</name>
    <name type="synonym">Populus balsamifera subsp. trichocarpa</name>
    <dbReference type="NCBI Taxonomy" id="3694"/>
    <lineage>
        <taxon>Eukaryota</taxon>
        <taxon>Viridiplantae</taxon>
        <taxon>Streptophyta</taxon>
        <taxon>Embryophyta</taxon>
        <taxon>Tracheophyta</taxon>
        <taxon>Spermatophyta</taxon>
        <taxon>Magnoliopsida</taxon>
        <taxon>eudicotyledons</taxon>
        <taxon>Gunneridae</taxon>
        <taxon>Pentapetalae</taxon>
        <taxon>rosids</taxon>
        <taxon>fabids</taxon>
        <taxon>Malpighiales</taxon>
        <taxon>Salicaceae</taxon>
        <taxon>Saliceae</taxon>
        <taxon>Populus</taxon>
    </lineage>
</organism>
<evidence type="ECO:0000256" key="11">
    <source>
        <dbReference type="ARBA" id="ARBA00023180"/>
    </source>
</evidence>
<evidence type="ECO:0000256" key="7">
    <source>
        <dbReference type="ARBA" id="ARBA00022777"/>
    </source>
</evidence>
<keyword evidence="10" id="KW-0472">Membrane</keyword>
<dbReference type="InterPro" id="IPR025287">
    <property type="entry name" value="WAK_GUB"/>
</dbReference>
<dbReference type="FunFam" id="3.30.200.20:FF:000178">
    <property type="entry name" value="serine/threonine-protein kinase PBS1-like"/>
    <property type="match status" value="1"/>
</dbReference>
<keyword evidence="4" id="KW-0812">Transmembrane</keyword>
<dbReference type="EMBL" id="CM009301">
    <property type="protein sequence ID" value="PNT08711.2"/>
    <property type="molecule type" value="Genomic_DNA"/>
</dbReference>
<evidence type="ECO:0000259" key="13">
    <source>
        <dbReference type="PROSITE" id="PS50011"/>
    </source>
</evidence>
<comment type="caution">
    <text evidence="14">The sequence shown here is derived from an EMBL/GenBank/DDBJ whole genome shotgun (WGS) entry which is preliminary data.</text>
</comment>
<evidence type="ECO:0000256" key="8">
    <source>
        <dbReference type="ARBA" id="ARBA00022840"/>
    </source>
</evidence>
<dbReference type="InterPro" id="IPR000719">
    <property type="entry name" value="Prot_kinase_dom"/>
</dbReference>
<name>A0A2K1Y6P8_POPTR</name>
<evidence type="ECO:0000256" key="5">
    <source>
        <dbReference type="ARBA" id="ARBA00022729"/>
    </source>
</evidence>
<dbReference type="InterPro" id="IPR017441">
    <property type="entry name" value="Protein_kinase_ATP_BS"/>
</dbReference>
<evidence type="ECO:0000256" key="12">
    <source>
        <dbReference type="PROSITE-ProRule" id="PRU10141"/>
    </source>
</evidence>
<gene>
    <name evidence="14" type="ORF">POPTR_012G007445v4</name>
</gene>
<reference evidence="14 15" key="1">
    <citation type="journal article" date="2006" name="Science">
        <title>The genome of black cottonwood, Populus trichocarpa (Torr. &amp; Gray).</title>
        <authorList>
            <person name="Tuskan G.A."/>
            <person name="Difazio S."/>
            <person name="Jansson S."/>
            <person name="Bohlmann J."/>
            <person name="Grigoriev I."/>
            <person name="Hellsten U."/>
            <person name="Putnam N."/>
            <person name="Ralph S."/>
            <person name="Rombauts S."/>
            <person name="Salamov A."/>
            <person name="Schein J."/>
            <person name="Sterck L."/>
            <person name="Aerts A."/>
            <person name="Bhalerao R.R."/>
            <person name="Bhalerao R.P."/>
            <person name="Blaudez D."/>
            <person name="Boerjan W."/>
            <person name="Brun A."/>
            <person name="Brunner A."/>
            <person name="Busov V."/>
            <person name="Campbell M."/>
            <person name="Carlson J."/>
            <person name="Chalot M."/>
            <person name="Chapman J."/>
            <person name="Chen G.L."/>
            <person name="Cooper D."/>
            <person name="Coutinho P.M."/>
            <person name="Couturier J."/>
            <person name="Covert S."/>
            <person name="Cronk Q."/>
            <person name="Cunningham R."/>
            <person name="Davis J."/>
            <person name="Degroeve S."/>
            <person name="Dejardin A."/>
            <person name="Depamphilis C."/>
            <person name="Detter J."/>
            <person name="Dirks B."/>
            <person name="Dubchak I."/>
            <person name="Duplessis S."/>
            <person name="Ehlting J."/>
            <person name="Ellis B."/>
            <person name="Gendler K."/>
            <person name="Goodstein D."/>
            <person name="Gribskov M."/>
            <person name="Grimwood J."/>
            <person name="Groover A."/>
            <person name="Gunter L."/>
            <person name="Hamberger B."/>
            <person name="Heinze B."/>
            <person name="Helariutta Y."/>
            <person name="Henrissat B."/>
            <person name="Holligan D."/>
            <person name="Holt R."/>
            <person name="Huang W."/>
            <person name="Islam-Faridi N."/>
            <person name="Jones S."/>
            <person name="Jones-Rhoades M."/>
            <person name="Jorgensen R."/>
            <person name="Joshi C."/>
            <person name="Kangasjarvi J."/>
            <person name="Karlsson J."/>
            <person name="Kelleher C."/>
            <person name="Kirkpatrick R."/>
            <person name="Kirst M."/>
            <person name="Kohler A."/>
            <person name="Kalluri U."/>
            <person name="Larimer F."/>
            <person name="Leebens-Mack J."/>
            <person name="Leple J.C."/>
            <person name="Locascio P."/>
            <person name="Lou Y."/>
            <person name="Lucas S."/>
            <person name="Martin F."/>
            <person name="Montanini B."/>
            <person name="Napoli C."/>
            <person name="Nelson D.R."/>
            <person name="Nelson C."/>
            <person name="Nieminen K."/>
            <person name="Nilsson O."/>
            <person name="Pereda V."/>
            <person name="Peter G."/>
            <person name="Philippe R."/>
            <person name="Pilate G."/>
            <person name="Poliakov A."/>
            <person name="Razumovskaya J."/>
            <person name="Richardson P."/>
            <person name="Rinaldi C."/>
            <person name="Ritland K."/>
            <person name="Rouze P."/>
            <person name="Ryaboy D."/>
            <person name="Schmutz J."/>
            <person name="Schrader J."/>
            <person name="Segerman B."/>
            <person name="Shin H."/>
            <person name="Siddiqui A."/>
            <person name="Sterky F."/>
            <person name="Terry A."/>
            <person name="Tsai C.J."/>
            <person name="Uberbacher E."/>
            <person name="Unneberg P."/>
            <person name="Vahala J."/>
            <person name="Wall K."/>
            <person name="Wessler S."/>
            <person name="Yang G."/>
            <person name="Yin T."/>
            <person name="Douglas C."/>
            <person name="Marra M."/>
            <person name="Sandberg G."/>
            <person name="Van de Peer Y."/>
            <person name="Rokhsar D."/>
        </authorList>
    </citation>
    <scope>NUCLEOTIDE SEQUENCE [LARGE SCALE GENOMIC DNA]</scope>
    <source>
        <strain evidence="15">cv. Nisqually</strain>
    </source>
</reference>
<dbReference type="PROSITE" id="PS00108">
    <property type="entry name" value="PROTEIN_KINASE_ST"/>
    <property type="match status" value="1"/>
</dbReference>
<keyword evidence="15" id="KW-1185">Reference proteome</keyword>
<keyword evidence="7" id="KW-0418">Kinase</keyword>
<dbReference type="GO" id="GO:0030247">
    <property type="term" value="F:polysaccharide binding"/>
    <property type="evidence" value="ECO:0007669"/>
    <property type="project" value="InterPro"/>
</dbReference>
<keyword evidence="3" id="KW-0808">Transferase</keyword>
<dbReference type="Pfam" id="PF00069">
    <property type="entry name" value="Pkinase"/>
    <property type="match status" value="1"/>
</dbReference>
<keyword evidence="2" id="KW-0723">Serine/threonine-protein kinase</keyword>
<evidence type="ECO:0000313" key="14">
    <source>
        <dbReference type="EMBL" id="PNT08711.2"/>
    </source>
</evidence>
<evidence type="ECO:0000256" key="10">
    <source>
        <dbReference type="ARBA" id="ARBA00023136"/>
    </source>
</evidence>
<dbReference type="Pfam" id="PF13947">
    <property type="entry name" value="GUB_WAK_bind"/>
    <property type="match status" value="1"/>
</dbReference>
<dbReference type="InterPro" id="IPR008271">
    <property type="entry name" value="Ser/Thr_kinase_AS"/>
</dbReference>
<evidence type="ECO:0000256" key="9">
    <source>
        <dbReference type="ARBA" id="ARBA00022989"/>
    </source>
</evidence>
<evidence type="ECO:0000256" key="4">
    <source>
        <dbReference type="ARBA" id="ARBA00022692"/>
    </source>
</evidence>
<keyword evidence="11" id="KW-0325">Glycoprotein</keyword>
<dbReference type="GO" id="GO:0005524">
    <property type="term" value="F:ATP binding"/>
    <property type="evidence" value="ECO:0007669"/>
    <property type="project" value="UniProtKB-UniRule"/>
</dbReference>
<evidence type="ECO:0000256" key="2">
    <source>
        <dbReference type="ARBA" id="ARBA00022527"/>
    </source>
</evidence>